<dbReference type="InterPro" id="IPR039866">
    <property type="entry name" value="CPQ"/>
</dbReference>
<dbReference type="GO" id="GO:0005576">
    <property type="term" value="C:extracellular region"/>
    <property type="evidence" value="ECO:0007669"/>
    <property type="project" value="UniProtKB-SubCell"/>
</dbReference>
<dbReference type="RefSeq" id="WP_057507306.1">
    <property type="nucleotide sequence ID" value="NZ_LDJK01000009.1"/>
</dbReference>
<evidence type="ECO:0000256" key="21">
    <source>
        <dbReference type="SAM" id="SignalP"/>
    </source>
</evidence>
<keyword evidence="10 21" id="KW-0732">Signal</keyword>
<dbReference type="Gene3D" id="3.40.630.10">
    <property type="entry name" value="Zn peptidases"/>
    <property type="match status" value="2"/>
</dbReference>
<dbReference type="GO" id="GO:0005764">
    <property type="term" value="C:lysosome"/>
    <property type="evidence" value="ECO:0007669"/>
    <property type="project" value="UniProtKB-SubCell"/>
</dbReference>
<evidence type="ECO:0000256" key="19">
    <source>
        <dbReference type="ARBA" id="ARBA00025833"/>
    </source>
</evidence>
<protein>
    <recommendedName>
        <fullName evidence="5">Carboxypeptidase Q</fullName>
    </recommendedName>
    <alternativeName>
        <fullName evidence="20">Plasma glutamate carboxypeptidase</fullName>
    </alternativeName>
</protein>
<organism evidence="23 24">
    <name type="scientific">Stenotrophomonas chelatiphaga</name>
    <dbReference type="NCBI Taxonomy" id="517011"/>
    <lineage>
        <taxon>Bacteria</taxon>
        <taxon>Pseudomonadati</taxon>
        <taxon>Pseudomonadota</taxon>
        <taxon>Gammaproteobacteria</taxon>
        <taxon>Lysobacterales</taxon>
        <taxon>Lysobacteraceae</taxon>
        <taxon>Stenotrophomonas</taxon>
    </lineage>
</organism>
<dbReference type="Pfam" id="PF04389">
    <property type="entry name" value="Peptidase_M28"/>
    <property type="match status" value="1"/>
</dbReference>
<evidence type="ECO:0000256" key="15">
    <source>
        <dbReference type="ARBA" id="ARBA00023049"/>
    </source>
</evidence>
<dbReference type="PANTHER" id="PTHR12053">
    <property type="entry name" value="PROTEASE FAMILY M28 PLASMA GLUTAMATE CARBOXYPEPTIDASE-RELATED"/>
    <property type="match status" value="1"/>
</dbReference>
<keyword evidence="14" id="KW-0333">Golgi apparatus</keyword>
<evidence type="ECO:0000256" key="11">
    <source>
        <dbReference type="ARBA" id="ARBA00022801"/>
    </source>
</evidence>
<comment type="subunit">
    <text evidence="19">Homodimer. The monomeric form is inactive while the homodimer is active.</text>
</comment>
<evidence type="ECO:0000256" key="4">
    <source>
        <dbReference type="ARBA" id="ARBA00004613"/>
    </source>
</evidence>
<evidence type="ECO:0000256" key="6">
    <source>
        <dbReference type="ARBA" id="ARBA00022525"/>
    </source>
</evidence>
<evidence type="ECO:0000256" key="20">
    <source>
        <dbReference type="ARBA" id="ARBA00033328"/>
    </source>
</evidence>
<dbReference type="PATRIC" id="fig|517011.3.peg.3468"/>
<name>A0A0R0D4H0_9GAMM</name>
<comment type="caution">
    <text evidence="23">The sequence shown here is derived from an EMBL/GenBank/DDBJ whole genome shotgun (WGS) entry which is preliminary data.</text>
</comment>
<accession>A0A0R0D4H0</accession>
<keyword evidence="17" id="KW-0325">Glycoprotein</keyword>
<evidence type="ECO:0000256" key="16">
    <source>
        <dbReference type="ARBA" id="ARBA00023145"/>
    </source>
</evidence>
<dbReference type="InterPro" id="IPR007484">
    <property type="entry name" value="Peptidase_M28"/>
</dbReference>
<evidence type="ECO:0000256" key="2">
    <source>
        <dbReference type="ARBA" id="ARBA00004371"/>
    </source>
</evidence>
<evidence type="ECO:0000256" key="14">
    <source>
        <dbReference type="ARBA" id="ARBA00023034"/>
    </source>
</evidence>
<dbReference type="GO" id="GO:0004180">
    <property type="term" value="F:carboxypeptidase activity"/>
    <property type="evidence" value="ECO:0007669"/>
    <property type="project" value="UniProtKB-KW"/>
</dbReference>
<dbReference type="PANTHER" id="PTHR12053:SF3">
    <property type="entry name" value="CARBOXYPEPTIDASE Q"/>
    <property type="match status" value="1"/>
</dbReference>
<keyword evidence="9" id="KW-0479">Metal-binding</keyword>
<proteinExistence type="predicted"/>
<evidence type="ECO:0000256" key="17">
    <source>
        <dbReference type="ARBA" id="ARBA00023180"/>
    </source>
</evidence>
<keyword evidence="24" id="KW-1185">Reference proteome</keyword>
<keyword evidence="16" id="KW-0865">Zymogen</keyword>
<feature type="chain" id="PRO_5006395131" description="Carboxypeptidase Q" evidence="21">
    <location>
        <begin position="20"/>
        <end position="538"/>
    </location>
</feature>
<comment type="subcellular location">
    <subcellularLocation>
        <location evidence="1">Endoplasmic reticulum</location>
    </subcellularLocation>
    <subcellularLocation>
        <location evidence="3">Golgi apparatus</location>
    </subcellularLocation>
    <subcellularLocation>
        <location evidence="2">Lysosome</location>
    </subcellularLocation>
    <subcellularLocation>
        <location evidence="4">Secreted</location>
    </subcellularLocation>
</comment>
<feature type="domain" description="Peptidase M28" evidence="22">
    <location>
        <begin position="298"/>
        <end position="517"/>
    </location>
</feature>
<evidence type="ECO:0000313" key="23">
    <source>
        <dbReference type="EMBL" id="KRG76342.1"/>
    </source>
</evidence>
<gene>
    <name evidence="23" type="ORF">ABB28_03580</name>
</gene>
<evidence type="ECO:0000256" key="13">
    <source>
        <dbReference type="ARBA" id="ARBA00022833"/>
    </source>
</evidence>
<reference evidence="23 24" key="1">
    <citation type="submission" date="2015-05" db="EMBL/GenBank/DDBJ databases">
        <title>Genome sequencing and analysis of members of genus Stenotrophomonas.</title>
        <authorList>
            <person name="Patil P.P."/>
            <person name="Midha S."/>
            <person name="Patil P.B."/>
        </authorList>
    </citation>
    <scope>NUCLEOTIDE SEQUENCE [LARGE SCALE GENOMIC DNA]</scope>
    <source>
        <strain evidence="23 24">DSM 21508</strain>
    </source>
</reference>
<evidence type="ECO:0000256" key="7">
    <source>
        <dbReference type="ARBA" id="ARBA00022645"/>
    </source>
</evidence>
<feature type="signal peptide" evidence="21">
    <location>
        <begin position="1"/>
        <end position="19"/>
    </location>
</feature>
<evidence type="ECO:0000256" key="10">
    <source>
        <dbReference type="ARBA" id="ARBA00022729"/>
    </source>
</evidence>
<dbReference type="SUPFAM" id="SSF53187">
    <property type="entry name" value="Zn-dependent exopeptidases"/>
    <property type="match status" value="1"/>
</dbReference>
<dbReference type="Proteomes" id="UP000051386">
    <property type="component" value="Unassembled WGS sequence"/>
</dbReference>
<evidence type="ECO:0000256" key="3">
    <source>
        <dbReference type="ARBA" id="ARBA00004555"/>
    </source>
</evidence>
<dbReference type="GO" id="GO:0070573">
    <property type="term" value="F:metallodipeptidase activity"/>
    <property type="evidence" value="ECO:0007669"/>
    <property type="project" value="InterPro"/>
</dbReference>
<keyword evidence="13" id="KW-0862">Zinc</keyword>
<dbReference type="GO" id="GO:0046872">
    <property type="term" value="F:metal ion binding"/>
    <property type="evidence" value="ECO:0007669"/>
    <property type="project" value="UniProtKB-KW"/>
</dbReference>
<keyword evidence="11" id="KW-0378">Hydrolase</keyword>
<evidence type="ECO:0000256" key="12">
    <source>
        <dbReference type="ARBA" id="ARBA00022824"/>
    </source>
</evidence>
<dbReference type="GO" id="GO:0006508">
    <property type="term" value="P:proteolysis"/>
    <property type="evidence" value="ECO:0007669"/>
    <property type="project" value="UniProtKB-KW"/>
</dbReference>
<evidence type="ECO:0000256" key="1">
    <source>
        <dbReference type="ARBA" id="ARBA00004240"/>
    </source>
</evidence>
<dbReference type="AlphaFoldDB" id="A0A0R0D4H0"/>
<evidence type="ECO:0000313" key="24">
    <source>
        <dbReference type="Proteomes" id="UP000051386"/>
    </source>
</evidence>
<dbReference type="EMBL" id="LDJK01000009">
    <property type="protein sequence ID" value="KRG76342.1"/>
    <property type="molecule type" value="Genomic_DNA"/>
</dbReference>
<keyword evidence="7" id="KW-0121">Carboxypeptidase</keyword>
<keyword evidence="8" id="KW-0645">Protease</keyword>
<evidence type="ECO:0000256" key="9">
    <source>
        <dbReference type="ARBA" id="ARBA00022723"/>
    </source>
</evidence>
<evidence type="ECO:0000256" key="18">
    <source>
        <dbReference type="ARBA" id="ARBA00023228"/>
    </source>
</evidence>
<evidence type="ECO:0000256" key="5">
    <source>
        <dbReference type="ARBA" id="ARBA00014116"/>
    </source>
</evidence>
<evidence type="ECO:0000259" key="22">
    <source>
        <dbReference type="Pfam" id="PF04389"/>
    </source>
</evidence>
<keyword evidence="15" id="KW-0482">Metalloprotease</keyword>
<sequence length="538" mass="58709">MGKWGVLAIALALSNPAWAQRAEPVDLDMVSKIRQEAFHRSQVMDTFSHLTESIGPRLTNSPAMAQANAWTRGKFNEWGLVNVHDEAFEDFGRGWEFTSASVLMLGSGTQGDRMQPLHALPKAWTPGTHGPVEGELVQVDIKKLADLEKYKGKLRGKILLLGEAREYKRGTEPDSHRHDATSLEGLQAFTVPKNAAADKEKRVKEYTERQELAKAVNAFFVEEGALAAISISGWDNGIIRVAGGGSRRAGESAGIPELAMISEHFNPLVRALAAKQPVKLRVDVAARFTDDGNQPGYNTLAEIRGSGKADEVVMLGAHMDSWHTGTGAADNAAGVAVMMEAMRILKAVGAKPKRTIRVALWSGEEQGLIGSQAYVAKHFAQFPEPTDAAQKALPASLREPTGALVKRRDYEKFSVYFNMDNGSGRFRGIHAQENLAAMPLFEAWLKPFNDVGATTVATRNTGSTDHISFDRVGLPGFQFIQDKLDYFSNVHHSHLDTWDHAEPEDLKQAAAIVASFVYNAATRDALFPRKALDGDGGE</sequence>
<keyword evidence="18" id="KW-0458">Lysosome</keyword>
<keyword evidence="6" id="KW-0964">Secreted</keyword>
<evidence type="ECO:0000256" key="8">
    <source>
        <dbReference type="ARBA" id="ARBA00022670"/>
    </source>
</evidence>
<keyword evidence="12" id="KW-0256">Endoplasmic reticulum</keyword>